<dbReference type="EMBL" id="CP042906">
    <property type="protein sequence ID" value="QEX14990.1"/>
    <property type="molecule type" value="Genomic_DNA"/>
</dbReference>
<dbReference type="PROSITE" id="PS00913">
    <property type="entry name" value="ADH_IRON_1"/>
    <property type="match status" value="1"/>
</dbReference>
<sequence length="381" mass="39477">MPLRGDWLFPTEIRFGAGRIEELGALCLRFGMKRPLIVTDRGLAATTLAERVLTAADVPGVASRFFAGLQENPTGGNVEDGVAAFRAWDADGVIALGGGSGLDGGKTIALLAGCGGSLWRFAWPDHETAQAERARVPIIAIPTTAGTGAEVEPSAIVTDERGPVKRAVLHPGMLPKAVIADPSLTVSMPRGLTAATGMDALSHSLEALCVQSFHPMADAIAASGIAMIGRWLPVAVAEPQNLTARGYMMAAAIMGATAFGKGLGAMHALSHAIGALKGYHHGLTNAVLMPFVLAYNRPAIESAMAELAATLRLEGDPFVAVQGWILDLRRRIEIPATVTALGLARAEFGRVADLAATDICAGMNPVPVDAGSLRSILDAAA</sequence>
<evidence type="ECO:0000259" key="6">
    <source>
        <dbReference type="Pfam" id="PF00465"/>
    </source>
</evidence>
<evidence type="ECO:0000313" key="9">
    <source>
        <dbReference type="Proteomes" id="UP000326202"/>
    </source>
</evidence>
<dbReference type="Gene3D" id="3.40.50.1970">
    <property type="match status" value="1"/>
</dbReference>
<evidence type="ECO:0000313" key="8">
    <source>
        <dbReference type="EMBL" id="QEX14990.1"/>
    </source>
</evidence>
<evidence type="ECO:0000256" key="3">
    <source>
        <dbReference type="ARBA" id="ARBA00023002"/>
    </source>
</evidence>
<feature type="domain" description="Fe-containing alcohol dehydrogenase-like C-terminal" evidence="7">
    <location>
        <begin position="193"/>
        <end position="380"/>
    </location>
</feature>
<dbReference type="PANTHER" id="PTHR11496:SF102">
    <property type="entry name" value="ALCOHOL DEHYDROGENASE 4"/>
    <property type="match status" value="1"/>
</dbReference>
<dbReference type="InterPro" id="IPR039697">
    <property type="entry name" value="Alcohol_dehydrogenase_Fe"/>
</dbReference>
<dbReference type="InterPro" id="IPR018211">
    <property type="entry name" value="ADH_Fe_CS"/>
</dbReference>
<dbReference type="InterPro" id="IPR001670">
    <property type="entry name" value="ADH_Fe/GldA"/>
</dbReference>
<dbReference type="AlphaFoldDB" id="A0A5J6MFG9"/>
<dbReference type="InterPro" id="IPR056798">
    <property type="entry name" value="ADH_Fe_C"/>
</dbReference>
<evidence type="ECO:0000259" key="7">
    <source>
        <dbReference type="Pfam" id="PF25137"/>
    </source>
</evidence>
<dbReference type="FunFam" id="3.40.50.1970:FF:000003">
    <property type="entry name" value="Alcohol dehydrogenase, iron-containing"/>
    <property type="match status" value="1"/>
</dbReference>
<keyword evidence="9" id="KW-1185">Reference proteome</keyword>
<accession>A0A5J6MFG9</accession>
<evidence type="ECO:0000256" key="1">
    <source>
        <dbReference type="ARBA" id="ARBA00001962"/>
    </source>
</evidence>
<name>A0A5J6MFG9_9PROT</name>
<evidence type="ECO:0000256" key="4">
    <source>
        <dbReference type="ARBA" id="ARBA00023027"/>
    </source>
</evidence>
<comment type="similarity">
    <text evidence="2">Belongs to the iron-containing alcohol dehydrogenase family.</text>
</comment>
<dbReference type="Pfam" id="PF00465">
    <property type="entry name" value="Fe-ADH"/>
    <property type="match status" value="1"/>
</dbReference>
<proteinExistence type="inferred from homology"/>
<dbReference type="GO" id="GO:0004022">
    <property type="term" value="F:alcohol dehydrogenase (NAD+) activity"/>
    <property type="evidence" value="ECO:0007669"/>
    <property type="project" value="UniProtKB-EC"/>
</dbReference>
<gene>
    <name evidence="8" type="ORF">FRZ44_02700</name>
</gene>
<dbReference type="CDD" id="cd14861">
    <property type="entry name" value="Fe-ADH-like"/>
    <property type="match status" value="1"/>
</dbReference>
<feature type="domain" description="Alcohol dehydrogenase iron-type/glycerol dehydrogenase GldA" evidence="6">
    <location>
        <begin position="10"/>
        <end position="182"/>
    </location>
</feature>
<organism evidence="8 9">
    <name type="scientific">Hypericibacter terrae</name>
    <dbReference type="NCBI Taxonomy" id="2602015"/>
    <lineage>
        <taxon>Bacteria</taxon>
        <taxon>Pseudomonadati</taxon>
        <taxon>Pseudomonadota</taxon>
        <taxon>Alphaproteobacteria</taxon>
        <taxon>Rhodospirillales</taxon>
        <taxon>Dongiaceae</taxon>
        <taxon>Hypericibacter</taxon>
    </lineage>
</organism>
<comment type="catalytic activity">
    <reaction evidence="5">
        <text>a primary alcohol + NAD(+) = an aldehyde + NADH + H(+)</text>
        <dbReference type="Rhea" id="RHEA:10736"/>
        <dbReference type="ChEBI" id="CHEBI:15378"/>
        <dbReference type="ChEBI" id="CHEBI:15734"/>
        <dbReference type="ChEBI" id="CHEBI:17478"/>
        <dbReference type="ChEBI" id="CHEBI:57540"/>
        <dbReference type="ChEBI" id="CHEBI:57945"/>
        <dbReference type="EC" id="1.1.1.1"/>
    </reaction>
</comment>
<keyword evidence="3" id="KW-0560">Oxidoreductase</keyword>
<evidence type="ECO:0000256" key="2">
    <source>
        <dbReference type="ARBA" id="ARBA00007358"/>
    </source>
</evidence>
<dbReference type="GO" id="GO:0046872">
    <property type="term" value="F:metal ion binding"/>
    <property type="evidence" value="ECO:0007669"/>
    <property type="project" value="InterPro"/>
</dbReference>
<keyword evidence="4" id="KW-0520">NAD</keyword>
<reference evidence="8 9" key="1">
    <citation type="submission" date="2019-08" db="EMBL/GenBank/DDBJ databases">
        <title>Hyperibacter terrae gen. nov., sp. nov. and Hyperibacter viscosus sp. nov., two new members in the family Rhodospirillaceae isolated from the rhizosphere of Hypericum perforatum.</title>
        <authorList>
            <person name="Noviana Z."/>
        </authorList>
    </citation>
    <scope>NUCLEOTIDE SEQUENCE [LARGE SCALE GENOMIC DNA]</scope>
    <source>
        <strain evidence="8 9">R5913</strain>
    </source>
</reference>
<dbReference type="Gene3D" id="1.20.1090.10">
    <property type="entry name" value="Dehydroquinate synthase-like - alpha domain"/>
    <property type="match status" value="1"/>
</dbReference>
<dbReference type="PANTHER" id="PTHR11496">
    <property type="entry name" value="ALCOHOL DEHYDROGENASE"/>
    <property type="match status" value="1"/>
</dbReference>
<dbReference type="Pfam" id="PF25137">
    <property type="entry name" value="ADH_Fe_C"/>
    <property type="match status" value="1"/>
</dbReference>
<evidence type="ECO:0000256" key="5">
    <source>
        <dbReference type="ARBA" id="ARBA00049243"/>
    </source>
</evidence>
<dbReference type="KEGG" id="htq:FRZ44_02700"/>
<dbReference type="SUPFAM" id="SSF56796">
    <property type="entry name" value="Dehydroquinate synthase-like"/>
    <property type="match status" value="1"/>
</dbReference>
<protein>
    <submittedName>
        <fullName evidence="8">Alcohol dehydrogenase</fullName>
    </submittedName>
</protein>
<dbReference type="Proteomes" id="UP000326202">
    <property type="component" value="Chromosome"/>
</dbReference>
<comment type="cofactor">
    <cofactor evidence="1">
        <name>Fe cation</name>
        <dbReference type="ChEBI" id="CHEBI:24875"/>
    </cofactor>
</comment>